<keyword evidence="1" id="KW-0479">Metal-binding</keyword>
<dbReference type="PANTHER" id="PTHR36206">
    <property type="entry name" value="ASPERCRYPTIN BIOSYNTHESIS CLUSTER-SPECIFIC TRANSCRIPTION REGULATOR ATNN-RELATED"/>
    <property type="match status" value="1"/>
</dbReference>
<dbReference type="Gene3D" id="4.10.240.10">
    <property type="entry name" value="Zn(2)-C6 fungal-type DNA-binding domain"/>
    <property type="match status" value="1"/>
</dbReference>
<keyword evidence="5" id="KW-0804">Transcription</keyword>
<reference evidence="8 9" key="1">
    <citation type="journal article" date="2018" name="IMA Fungus">
        <title>IMA Genome-F 9: Draft genome sequence of Annulohypoxylon stygium, Aspergillus mulundensis, Berkeleyomyces basicola (syn. Thielaviopsis basicola), Ceratocystis smalleyi, two Cercospora beticola strains, Coleophoma cylindrospora, Fusarium fracticaudum, Phialophora cf. hyalina, and Morchella septimelata.</title>
        <authorList>
            <person name="Wingfield B.D."/>
            <person name="Bills G.F."/>
            <person name="Dong Y."/>
            <person name="Huang W."/>
            <person name="Nel W.J."/>
            <person name="Swalarsk-Parry B.S."/>
            <person name="Vaghefi N."/>
            <person name="Wilken P.M."/>
            <person name="An Z."/>
            <person name="de Beer Z.W."/>
            <person name="De Vos L."/>
            <person name="Chen L."/>
            <person name="Duong T.A."/>
            <person name="Gao Y."/>
            <person name="Hammerbacher A."/>
            <person name="Kikkert J.R."/>
            <person name="Li Y."/>
            <person name="Li H."/>
            <person name="Li K."/>
            <person name="Li Q."/>
            <person name="Liu X."/>
            <person name="Ma X."/>
            <person name="Naidoo K."/>
            <person name="Pethybridge S.J."/>
            <person name="Sun J."/>
            <person name="Steenkamp E.T."/>
            <person name="van der Nest M.A."/>
            <person name="van Wyk S."/>
            <person name="Wingfield M.J."/>
            <person name="Xiong C."/>
            <person name="Yue Q."/>
            <person name="Zhang X."/>
        </authorList>
    </citation>
    <scope>NUCLEOTIDE SEQUENCE [LARGE SCALE GENOMIC DNA]</scope>
    <source>
        <strain evidence="8 9">BP5796</strain>
    </source>
</reference>
<keyword evidence="4" id="KW-0238">DNA-binding</keyword>
<evidence type="ECO:0000259" key="7">
    <source>
        <dbReference type="PROSITE" id="PS50048"/>
    </source>
</evidence>
<dbReference type="SMART" id="SM00066">
    <property type="entry name" value="GAL4"/>
    <property type="match status" value="1"/>
</dbReference>
<dbReference type="Proteomes" id="UP000256328">
    <property type="component" value="Unassembled WGS sequence"/>
</dbReference>
<dbReference type="Pfam" id="PF11951">
    <property type="entry name" value="Fungal_trans_2"/>
    <property type="match status" value="1"/>
</dbReference>
<dbReference type="PROSITE" id="PS50048">
    <property type="entry name" value="ZN2_CY6_FUNGAL_2"/>
    <property type="match status" value="1"/>
</dbReference>
<evidence type="ECO:0000313" key="9">
    <source>
        <dbReference type="Proteomes" id="UP000256328"/>
    </source>
</evidence>
<dbReference type="InterPro" id="IPR021858">
    <property type="entry name" value="Fun_TF"/>
</dbReference>
<evidence type="ECO:0000256" key="1">
    <source>
        <dbReference type="ARBA" id="ARBA00022723"/>
    </source>
</evidence>
<dbReference type="SUPFAM" id="SSF57701">
    <property type="entry name" value="Zn2/Cys6 DNA-binding domain"/>
    <property type="match status" value="1"/>
</dbReference>
<keyword evidence="6" id="KW-0539">Nucleus</keyword>
<accession>A0A3D8QCL0</accession>
<protein>
    <recommendedName>
        <fullName evidence="7">Zn(2)-C6 fungal-type domain-containing protein</fullName>
    </recommendedName>
</protein>
<evidence type="ECO:0000256" key="5">
    <source>
        <dbReference type="ARBA" id="ARBA00023163"/>
    </source>
</evidence>
<evidence type="ECO:0000256" key="4">
    <source>
        <dbReference type="ARBA" id="ARBA00023125"/>
    </source>
</evidence>
<keyword evidence="3" id="KW-0805">Transcription regulation</keyword>
<evidence type="ECO:0000313" key="8">
    <source>
        <dbReference type="EMBL" id="RDW59154.1"/>
    </source>
</evidence>
<dbReference type="PROSITE" id="PS00463">
    <property type="entry name" value="ZN2_CY6_FUNGAL_1"/>
    <property type="match status" value="1"/>
</dbReference>
<dbReference type="AlphaFoldDB" id="A0A3D8QCL0"/>
<dbReference type="InterPro" id="IPR052360">
    <property type="entry name" value="Transcr_Regulatory_Proteins"/>
</dbReference>
<sequence length="479" mass="53997">MSGTSISLPKRTRARVRKVKTGCHTCKARHVKCDEAKLACLKCSNSGRTCDGYGTVLVSLEEALAAVDSLPQSFRNSQEQRCFEHFRHKAVPELLGYDRGPGFWNGLVLQLSQCSPAVMHAMLALNTLYEVHPTPTAKKSTEFDRRFLQQYNKAIRLLCSPQSTESVESILSCCILFICLENFRGNHEIALNHLRDGLKILHDWRMKEGLLASERSIQEVIVCIFRRLDIQATTFLDSRKPELDITLAFGSPTQPYNYNTESFANLHEAKICLDNILIRLLYTLTSVKSPRQHPPLPGQQNRMVSARRDVLQGLAAPLSQWKDAFDDLVMREKSNMETKDLQLSVLLALHHQTMLLMLRIRVNETSDAQSQTVIKDAQFEKTIHLSKSLINSSSATQENSYAADSGVIAPLYFTAMNASNPHLRQQAIELLRLVKWKEGFWEAEVAATIAENILFIEENGIKGIMVTGGIPELAKLHYF</sequence>
<evidence type="ECO:0000256" key="2">
    <source>
        <dbReference type="ARBA" id="ARBA00022833"/>
    </source>
</evidence>
<keyword evidence="9" id="KW-1185">Reference proteome</keyword>
<dbReference type="OrthoDB" id="3598904at2759"/>
<dbReference type="GO" id="GO:0008270">
    <property type="term" value="F:zinc ion binding"/>
    <property type="evidence" value="ECO:0007669"/>
    <property type="project" value="InterPro"/>
</dbReference>
<dbReference type="GO" id="GO:0000981">
    <property type="term" value="F:DNA-binding transcription factor activity, RNA polymerase II-specific"/>
    <property type="evidence" value="ECO:0007669"/>
    <property type="project" value="InterPro"/>
</dbReference>
<dbReference type="InterPro" id="IPR036864">
    <property type="entry name" value="Zn2-C6_fun-type_DNA-bd_sf"/>
</dbReference>
<gene>
    <name evidence="8" type="ORF">BP5796_12078</name>
</gene>
<comment type="caution">
    <text evidence="8">The sequence shown here is derived from an EMBL/GenBank/DDBJ whole genome shotgun (WGS) entry which is preliminary data.</text>
</comment>
<dbReference type="GO" id="GO:0003677">
    <property type="term" value="F:DNA binding"/>
    <property type="evidence" value="ECO:0007669"/>
    <property type="project" value="UniProtKB-KW"/>
</dbReference>
<dbReference type="PANTHER" id="PTHR36206:SF4">
    <property type="entry name" value="HYPOTHETICAL CONSERVED PROTEIN (EUROFUNG)-RELATED"/>
    <property type="match status" value="1"/>
</dbReference>
<evidence type="ECO:0000256" key="6">
    <source>
        <dbReference type="ARBA" id="ARBA00023242"/>
    </source>
</evidence>
<organism evidence="8 9">
    <name type="scientific">Coleophoma crateriformis</name>
    <dbReference type="NCBI Taxonomy" id="565419"/>
    <lineage>
        <taxon>Eukaryota</taxon>
        <taxon>Fungi</taxon>
        <taxon>Dikarya</taxon>
        <taxon>Ascomycota</taxon>
        <taxon>Pezizomycotina</taxon>
        <taxon>Leotiomycetes</taxon>
        <taxon>Helotiales</taxon>
        <taxon>Dermateaceae</taxon>
        <taxon>Coleophoma</taxon>
    </lineage>
</organism>
<feature type="domain" description="Zn(2)-C6 fungal-type" evidence="7">
    <location>
        <begin position="22"/>
        <end position="50"/>
    </location>
</feature>
<evidence type="ECO:0000256" key="3">
    <source>
        <dbReference type="ARBA" id="ARBA00023015"/>
    </source>
</evidence>
<name>A0A3D8QCL0_9HELO</name>
<keyword evidence="2" id="KW-0862">Zinc</keyword>
<dbReference type="InterPro" id="IPR001138">
    <property type="entry name" value="Zn2Cys6_DnaBD"/>
</dbReference>
<dbReference type="Pfam" id="PF00172">
    <property type="entry name" value="Zn_clus"/>
    <property type="match status" value="1"/>
</dbReference>
<dbReference type="EMBL" id="PDLN01000020">
    <property type="protein sequence ID" value="RDW59154.1"/>
    <property type="molecule type" value="Genomic_DNA"/>
</dbReference>
<proteinExistence type="predicted"/>